<dbReference type="PANTHER" id="PTHR23546:SF1">
    <property type="entry name" value="MEMBRANE PROTEIN"/>
    <property type="match status" value="1"/>
</dbReference>
<feature type="transmembrane region" description="Helical" evidence="5">
    <location>
        <begin position="53"/>
        <end position="73"/>
    </location>
</feature>
<feature type="transmembrane region" description="Helical" evidence="5">
    <location>
        <begin position="155"/>
        <end position="178"/>
    </location>
</feature>
<evidence type="ECO:0000256" key="1">
    <source>
        <dbReference type="ARBA" id="ARBA00004141"/>
    </source>
</evidence>
<dbReference type="InterPro" id="IPR011701">
    <property type="entry name" value="MFS"/>
</dbReference>
<proteinExistence type="predicted"/>
<comment type="caution">
    <text evidence="7">The sequence shown here is derived from an EMBL/GenBank/DDBJ whole genome shotgun (WGS) entry which is preliminary data.</text>
</comment>
<dbReference type="Pfam" id="PF07690">
    <property type="entry name" value="MFS_1"/>
    <property type="match status" value="1"/>
</dbReference>
<reference evidence="7" key="2">
    <citation type="journal article" date="2021" name="Syst. Appl. Microbiol.">
        <title>Roseomonas hellenica sp. nov., isolated from roots of wild-growing Alkanna tinctoria.</title>
        <authorList>
            <person name="Rat A."/>
            <person name="Naranjo H.D."/>
            <person name="Lebbe L."/>
            <person name="Cnockaert M."/>
            <person name="Krigas N."/>
            <person name="Grigoriadou K."/>
            <person name="Maloupa E."/>
            <person name="Willems A."/>
        </authorList>
    </citation>
    <scope>NUCLEOTIDE SEQUENCE</scope>
    <source>
        <strain evidence="7">LMG 31228</strain>
    </source>
</reference>
<protein>
    <submittedName>
        <fullName evidence="7">MFS transporter</fullName>
    </submittedName>
</protein>
<dbReference type="GO" id="GO:0022857">
    <property type="term" value="F:transmembrane transporter activity"/>
    <property type="evidence" value="ECO:0007669"/>
    <property type="project" value="InterPro"/>
</dbReference>
<dbReference type="RefSeq" id="WP_211845982.1">
    <property type="nucleotide sequence ID" value="NZ_JAAEDL010000006.1"/>
</dbReference>
<feature type="transmembrane region" description="Helical" evidence="5">
    <location>
        <begin position="20"/>
        <end position="41"/>
    </location>
</feature>
<keyword evidence="8" id="KW-1185">Reference proteome</keyword>
<dbReference type="AlphaFoldDB" id="A0A9X9X9S1"/>
<dbReference type="EMBL" id="JAAEDL010000006">
    <property type="protein sequence ID" value="MBR0680457.1"/>
    <property type="molecule type" value="Genomic_DNA"/>
</dbReference>
<dbReference type="PROSITE" id="PS50850">
    <property type="entry name" value="MFS"/>
    <property type="match status" value="1"/>
</dbReference>
<name>A0A9X9X9S1_9PROT</name>
<evidence type="ECO:0000256" key="3">
    <source>
        <dbReference type="ARBA" id="ARBA00022989"/>
    </source>
</evidence>
<gene>
    <name evidence="7" type="ORF">GXW74_08160</name>
</gene>
<evidence type="ECO:0000313" key="7">
    <source>
        <dbReference type="EMBL" id="MBR0680457.1"/>
    </source>
</evidence>
<feature type="transmembrane region" description="Helical" evidence="5">
    <location>
        <begin position="317"/>
        <end position="340"/>
    </location>
</feature>
<feature type="transmembrane region" description="Helical" evidence="5">
    <location>
        <begin position="184"/>
        <end position="204"/>
    </location>
</feature>
<organism evidence="7 8">
    <name type="scientific">Neoroseomonas eburnea</name>
    <dbReference type="NCBI Taxonomy" id="1346889"/>
    <lineage>
        <taxon>Bacteria</taxon>
        <taxon>Pseudomonadati</taxon>
        <taxon>Pseudomonadota</taxon>
        <taxon>Alphaproteobacteria</taxon>
        <taxon>Acetobacterales</taxon>
        <taxon>Acetobacteraceae</taxon>
        <taxon>Neoroseomonas</taxon>
    </lineage>
</organism>
<accession>A0A9X9X9S1</accession>
<evidence type="ECO:0000256" key="4">
    <source>
        <dbReference type="ARBA" id="ARBA00023136"/>
    </source>
</evidence>
<dbReference type="PANTHER" id="PTHR23546">
    <property type="entry name" value="TRANSPORT PROTEIN"/>
    <property type="match status" value="1"/>
</dbReference>
<dbReference type="SUPFAM" id="SSF103473">
    <property type="entry name" value="MFS general substrate transporter"/>
    <property type="match status" value="1"/>
</dbReference>
<evidence type="ECO:0000256" key="2">
    <source>
        <dbReference type="ARBA" id="ARBA00022692"/>
    </source>
</evidence>
<evidence type="ECO:0000259" key="6">
    <source>
        <dbReference type="PROSITE" id="PS50850"/>
    </source>
</evidence>
<dbReference type="Proteomes" id="UP001138709">
    <property type="component" value="Unassembled WGS sequence"/>
</dbReference>
<sequence length="409" mass="41137">MTEPAGAAAAAGTAPRDPVLLALMAAVFSGSLAMMAFVALVGPVARSAGLPPWQAGLAVTASGVMWMLAARPWGSASDRLGRRAVLLAGAAGFTLAYWALCLFIDALLRWQIPAMPAFLGLVLLRGLVGGAYAAIPAAGMALIADRVEPARRAQAMAQLGTGSGAGLVAGPALAALLVPHGLSVPLIATAALPLLACLALWWQVPRTPPRPSPVRRRLTLSDPRLRRPLSIGFAAMFSVAIAQVSIGFFAMDRLGLSPEAAAQAAGTALMLVGVALVLSQAVAARLQIAPEGMIRSGTLVAALGFGSVVLADRSWMLAASYFVAALGMGWVFPAFSAMAANAVAPDEQGAAAGAAGAAQGLGMVVGPVAGTLLYALAPALPYALASALLLTVALPLWLGAGRAPGRAAP</sequence>
<dbReference type="GO" id="GO:0016020">
    <property type="term" value="C:membrane"/>
    <property type="evidence" value="ECO:0007669"/>
    <property type="project" value="UniProtKB-SubCell"/>
</dbReference>
<dbReference type="PRINTS" id="PR01035">
    <property type="entry name" value="TCRTETA"/>
</dbReference>
<feature type="transmembrane region" description="Helical" evidence="5">
    <location>
        <begin position="294"/>
        <end position="311"/>
    </location>
</feature>
<feature type="transmembrane region" description="Helical" evidence="5">
    <location>
        <begin position="261"/>
        <end position="282"/>
    </location>
</feature>
<keyword evidence="4 5" id="KW-0472">Membrane</keyword>
<dbReference type="InterPro" id="IPR036259">
    <property type="entry name" value="MFS_trans_sf"/>
</dbReference>
<evidence type="ECO:0000256" key="5">
    <source>
        <dbReference type="SAM" id="Phobius"/>
    </source>
</evidence>
<keyword evidence="3 5" id="KW-1133">Transmembrane helix</keyword>
<dbReference type="InterPro" id="IPR001958">
    <property type="entry name" value="Tet-R_TetA/multi-R_MdtG-like"/>
</dbReference>
<evidence type="ECO:0000313" key="8">
    <source>
        <dbReference type="Proteomes" id="UP001138709"/>
    </source>
</evidence>
<dbReference type="InterPro" id="IPR020846">
    <property type="entry name" value="MFS_dom"/>
</dbReference>
<feature type="transmembrane region" description="Helical" evidence="5">
    <location>
        <begin position="85"/>
        <end position="108"/>
    </location>
</feature>
<dbReference type="Gene3D" id="1.20.1250.20">
    <property type="entry name" value="MFS general substrate transporter like domains"/>
    <property type="match status" value="1"/>
</dbReference>
<feature type="transmembrane region" description="Helical" evidence="5">
    <location>
        <begin position="382"/>
        <end position="400"/>
    </location>
</feature>
<comment type="subcellular location">
    <subcellularLocation>
        <location evidence="1">Membrane</location>
        <topology evidence="1">Multi-pass membrane protein</topology>
    </subcellularLocation>
</comment>
<feature type="transmembrane region" description="Helical" evidence="5">
    <location>
        <begin position="352"/>
        <end position="376"/>
    </location>
</feature>
<feature type="transmembrane region" description="Helical" evidence="5">
    <location>
        <begin position="225"/>
        <end position="249"/>
    </location>
</feature>
<keyword evidence="2 5" id="KW-0812">Transmembrane</keyword>
<feature type="transmembrane region" description="Helical" evidence="5">
    <location>
        <begin position="114"/>
        <end position="143"/>
    </location>
</feature>
<feature type="domain" description="Major facilitator superfamily (MFS) profile" evidence="6">
    <location>
        <begin position="19"/>
        <end position="404"/>
    </location>
</feature>
<reference evidence="7" key="1">
    <citation type="submission" date="2020-01" db="EMBL/GenBank/DDBJ databases">
        <authorList>
            <person name="Rat A."/>
        </authorList>
    </citation>
    <scope>NUCLEOTIDE SEQUENCE</scope>
    <source>
        <strain evidence="7">LMG 31228</strain>
    </source>
</reference>